<protein>
    <submittedName>
        <fullName evidence="11">Uncharacterized protein</fullName>
    </submittedName>
</protein>
<dbReference type="InterPro" id="IPR050739">
    <property type="entry name" value="MFP"/>
</dbReference>
<keyword evidence="12" id="KW-1185">Reference proteome</keyword>
<dbReference type="AlphaFoldDB" id="U4TM95"/>
<feature type="domain" description="LcnD-like barrel-sandwich hybrid" evidence="9">
    <location>
        <begin position="64"/>
        <end position="353"/>
    </location>
</feature>
<evidence type="ECO:0000259" key="10">
    <source>
        <dbReference type="Pfam" id="PF25940"/>
    </source>
</evidence>
<evidence type="ECO:0000259" key="9">
    <source>
        <dbReference type="Pfam" id="PF25935"/>
    </source>
</evidence>
<dbReference type="STRING" id="1231336.L248_2077"/>
<dbReference type="InterPro" id="IPR058795">
    <property type="entry name" value="LcnD_C"/>
</dbReference>
<dbReference type="eggNOG" id="COG0845">
    <property type="taxonomic scope" value="Bacteria"/>
</dbReference>
<dbReference type="GO" id="GO:0016020">
    <property type="term" value="C:membrane"/>
    <property type="evidence" value="ECO:0007669"/>
    <property type="project" value="UniProtKB-SubCell"/>
</dbReference>
<name>U4TM95_9LACO</name>
<dbReference type="Pfam" id="PF25935">
    <property type="entry name" value="BSH_LcnD"/>
    <property type="match status" value="1"/>
</dbReference>
<reference evidence="12" key="1">
    <citation type="journal article" date="2013" name="Genome Announc.">
        <title>Whole-Genome Sequencing of Lactobacillus shenzhenensis Strain LY-73T.</title>
        <authorList>
            <person name="Lin Z."/>
            <person name="Liu Z."/>
            <person name="Yang R."/>
            <person name="Zou Y."/>
            <person name="Wan D."/>
            <person name="Chen J."/>
            <person name="Guo M."/>
            <person name="Zhao J."/>
            <person name="Fang C."/>
            <person name="Yang R."/>
            <person name="Liu F."/>
        </authorList>
    </citation>
    <scope>NUCLEOTIDE SEQUENCE [LARGE SCALE GENOMIC DNA]</scope>
    <source>
        <strain evidence="12">LY-73</strain>
    </source>
</reference>
<dbReference type="Pfam" id="PF25887">
    <property type="entry name" value="HB_LcnD"/>
    <property type="match status" value="1"/>
</dbReference>
<keyword evidence="6 7" id="KW-0472">Membrane</keyword>
<dbReference type="Proteomes" id="UP000030647">
    <property type="component" value="Unassembled WGS sequence"/>
</dbReference>
<keyword evidence="5 7" id="KW-1133">Transmembrane helix</keyword>
<proteinExistence type="inferred from homology"/>
<gene>
    <name evidence="11" type="ORF">L248_2077</name>
</gene>
<dbReference type="HOGENOM" id="CLU_047946_0_0_9"/>
<dbReference type="Gene3D" id="2.40.30.170">
    <property type="match status" value="1"/>
</dbReference>
<feature type="transmembrane region" description="Helical" evidence="7">
    <location>
        <begin position="21"/>
        <end position="43"/>
    </location>
</feature>
<sequence>MQNLKKSGLATTEFYQRRYTNFATLAILPAVLVLLLALLFVIFAKKEVTVRSTGELAPLHYPVSVQTTVASRLVENHLQEGHYVRKGTTLLVFHDVSNPAQLKVLTHQVNQAKQQLAALATFKAGVSENRNTFSKPDKSGLNEQLRDYLNQREIYRLASEQVDQEQAAINSKTSKEGALLAASIQDAQANVAAASAVASAISSGRTYDAQARYGYLYSSYAAESRGLTGAALTKVKDSYLGQINQQRNTAKTTLDSLQLQQADNQKADTSQIQTAEANEKIGSLQAGQLKSIAAQTNQTTQTLNAANAKAAVLKDQTKDFRVRAPISGTIHTNAALAGDKLVPTGEVLAQIYPQIQKQATVKVTVPVSPTDVMGVERGQQVRLRIARNVPSPLILTGRVVRIDVAPTVTKTGNYFGVTARVPLKELRQVQISSLHYGMMGQVSIITGQKTYWRSFIDRLNTSN</sequence>
<dbReference type="Pfam" id="PF25940">
    <property type="entry name" value="LcnD_C"/>
    <property type="match status" value="1"/>
</dbReference>
<accession>U4TM95</accession>
<dbReference type="EMBL" id="KI271584">
    <property type="protein sequence ID" value="ERL66001.1"/>
    <property type="molecule type" value="Genomic_DNA"/>
</dbReference>
<dbReference type="InterPro" id="IPR058786">
    <property type="entry name" value="BSH_LcnD"/>
</dbReference>
<comment type="subcellular location">
    <subcellularLocation>
        <location evidence="1">Membrane</location>
        <topology evidence="1">Single-pass membrane protein</topology>
    </subcellularLocation>
</comment>
<evidence type="ECO:0000313" key="12">
    <source>
        <dbReference type="Proteomes" id="UP000030647"/>
    </source>
</evidence>
<comment type="similarity">
    <text evidence="2">Belongs to the membrane fusion protein (MFP) (TC 8.A.1) family.</text>
</comment>
<keyword evidence="3" id="KW-0813">Transport</keyword>
<keyword evidence="4 7" id="KW-0812">Transmembrane</keyword>
<dbReference type="OrthoDB" id="2237368at2"/>
<dbReference type="RefSeq" id="WP_022528944.1">
    <property type="nucleotide sequence ID" value="NZ_KI271584.1"/>
</dbReference>
<dbReference type="InterPro" id="IPR005696">
    <property type="entry name" value="MesE/LcnD"/>
</dbReference>
<evidence type="ECO:0000256" key="1">
    <source>
        <dbReference type="ARBA" id="ARBA00004167"/>
    </source>
</evidence>
<organism evidence="11 12">
    <name type="scientific">Schleiferilactobacillus shenzhenensis LY-73</name>
    <dbReference type="NCBI Taxonomy" id="1231336"/>
    <lineage>
        <taxon>Bacteria</taxon>
        <taxon>Bacillati</taxon>
        <taxon>Bacillota</taxon>
        <taxon>Bacilli</taxon>
        <taxon>Lactobacillales</taxon>
        <taxon>Lactobacillaceae</taxon>
        <taxon>Schleiferilactobacillus</taxon>
    </lineage>
</organism>
<evidence type="ECO:0000313" key="11">
    <source>
        <dbReference type="EMBL" id="ERL66001.1"/>
    </source>
</evidence>
<evidence type="ECO:0000256" key="7">
    <source>
        <dbReference type="SAM" id="Phobius"/>
    </source>
</evidence>
<feature type="domain" description="LcnD-like C-terminal" evidence="10">
    <location>
        <begin position="358"/>
        <end position="449"/>
    </location>
</feature>
<feature type="domain" description="LcnD-like long helical bundle" evidence="8">
    <location>
        <begin position="101"/>
        <end position="314"/>
    </location>
</feature>
<dbReference type="PANTHER" id="PTHR30386:SF26">
    <property type="entry name" value="TRANSPORT PROTEIN COMB"/>
    <property type="match status" value="1"/>
</dbReference>
<dbReference type="InterPro" id="IPR058794">
    <property type="entry name" value="HB_LcnD"/>
</dbReference>
<evidence type="ECO:0000256" key="6">
    <source>
        <dbReference type="ARBA" id="ARBA00023136"/>
    </source>
</evidence>
<dbReference type="PANTHER" id="PTHR30386">
    <property type="entry name" value="MEMBRANE FUSION SUBUNIT OF EMRAB-TOLC MULTIDRUG EFFLUX PUMP"/>
    <property type="match status" value="1"/>
</dbReference>
<evidence type="ECO:0000256" key="3">
    <source>
        <dbReference type="ARBA" id="ARBA00022448"/>
    </source>
</evidence>
<evidence type="ECO:0000256" key="5">
    <source>
        <dbReference type="ARBA" id="ARBA00022989"/>
    </source>
</evidence>
<dbReference type="PRINTS" id="PR01490">
    <property type="entry name" value="RTXTOXIND"/>
</dbReference>
<dbReference type="NCBIfam" id="TIGR01000">
    <property type="entry name" value="bacteriocin_acc"/>
    <property type="match status" value="1"/>
</dbReference>
<evidence type="ECO:0000256" key="2">
    <source>
        <dbReference type="ARBA" id="ARBA00009477"/>
    </source>
</evidence>
<evidence type="ECO:0000256" key="4">
    <source>
        <dbReference type="ARBA" id="ARBA00022692"/>
    </source>
</evidence>
<evidence type="ECO:0000259" key="8">
    <source>
        <dbReference type="Pfam" id="PF25887"/>
    </source>
</evidence>